<evidence type="ECO:0000313" key="3">
    <source>
        <dbReference type="Proteomes" id="UP001597561"/>
    </source>
</evidence>
<organism evidence="2 3">
    <name type="scientific">Jeotgalibacillus terrae</name>
    <dbReference type="NCBI Taxonomy" id="587735"/>
    <lineage>
        <taxon>Bacteria</taxon>
        <taxon>Bacillati</taxon>
        <taxon>Bacillota</taxon>
        <taxon>Bacilli</taxon>
        <taxon>Bacillales</taxon>
        <taxon>Caryophanaceae</taxon>
        <taxon>Jeotgalibacillus</taxon>
    </lineage>
</organism>
<dbReference type="Gene3D" id="3.40.50.1820">
    <property type="entry name" value="alpha/beta hydrolase"/>
    <property type="match status" value="1"/>
</dbReference>
<gene>
    <name evidence="2" type="ORF">ACFS5P_18035</name>
</gene>
<dbReference type="GO" id="GO:0016787">
    <property type="term" value="F:hydrolase activity"/>
    <property type="evidence" value="ECO:0007669"/>
    <property type="project" value="UniProtKB-KW"/>
</dbReference>
<dbReference type="Pfam" id="PF12146">
    <property type="entry name" value="Hydrolase_4"/>
    <property type="match status" value="1"/>
</dbReference>
<keyword evidence="3" id="KW-1185">Reference proteome</keyword>
<evidence type="ECO:0000259" key="1">
    <source>
        <dbReference type="Pfam" id="PF12146"/>
    </source>
</evidence>
<keyword evidence="2" id="KW-0378">Hydrolase</keyword>
<proteinExistence type="predicted"/>
<accession>A0ABW5ZPZ7</accession>
<comment type="caution">
    <text evidence="2">The sequence shown here is derived from an EMBL/GenBank/DDBJ whole genome shotgun (WGS) entry which is preliminary data.</text>
</comment>
<name>A0ABW5ZPZ7_9BACL</name>
<evidence type="ECO:0000313" key="2">
    <source>
        <dbReference type="EMBL" id="MFD2913793.1"/>
    </source>
</evidence>
<dbReference type="Proteomes" id="UP001597561">
    <property type="component" value="Unassembled WGS sequence"/>
</dbReference>
<dbReference type="PANTHER" id="PTHR11614">
    <property type="entry name" value="PHOSPHOLIPASE-RELATED"/>
    <property type="match status" value="1"/>
</dbReference>
<dbReference type="RefSeq" id="WP_204730004.1">
    <property type="nucleotide sequence ID" value="NZ_JAFBDK010000012.1"/>
</dbReference>
<protein>
    <submittedName>
        <fullName evidence="2">Alpha/beta fold hydrolase</fullName>
    </submittedName>
</protein>
<dbReference type="InterPro" id="IPR051044">
    <property type="entry name" value="MAG_DAG_Lipase"/>
</dbReference>
<dbReference type="InterPro" id="IPR022742">
    <property type="entry name" value="Hydrolase_4"/>
</dbReference>
<reference evidence="3" key="1">
    <citation type="journal article" date="2019" name="Int. J. Syst. Evol. Microbiol.">
        <title>The Global Catalogue of Microorganisms (GCM) 10K type strain sequencing project: providing services to taxonomists for standard genome sequencing and annotation.</title>
        <authorList>
            <consortium name="The Broad Institute Genomics Platform"/>
            <consortium name="The Broad Institute Genome Sequencing Center for Infectious Disease"/>
            <person name="Wu L."/>
            <person name="Ma J."/>
        </authorList>
    </citation>
    <scope>NUCLEOTIDE SEQUENCE [LARGE SCALE GENOMIC DNA]</scope>
    <source>
        <strain evidence="3">KCTC 13528</strain>
    </source>
</reference>
<dbReference type="EMBL" id="JBHUPG010000036">
    <property type="protein sequence ID" value="MFD2913793.1"/>
    <property type="molecule type" value="Genomic_DNA"/>
</dbReference>
<dbReference type="SUPFAM" id="SSF53474">
    <property type="entry name" value="alpha/beta-Hydrolases"/>
    <property type="match status" value="1"/>
</dbReference>
<dbReference type="InterPro" id="IPR029058">
    <property type="entry name" value="AB_hydrolase_fold"/>
</dbReference>
<feature type="domain" description="Serine aminopeptidase S33" evidence="1">
    <location>
        <begin position="27"/>
        <end position="285"/>
    </location>
</feature>
<sequence length="307" mass="34666">MKESFYTKTSDGQNLYTVVWRSDQSHINGSIQLCHGMAEHIGRYEDFAQFLNKAGYHVIGHDCRGHGKTAELSGMYGDYGEHVDFNRLALDVIEVRKQFENEPVFLFGHSMGSFVSRRVMQLYSKLYDGVVLSGTNGPLGLIGVPATMLAGVLSRYKPVEKAALLNKLSFGGYNRSFPESNTPFDWLSSDEKAVRRYIDDPECGFVSTNRFYQTLFNGIQMIYKTKDNQNIRKDLPLLFVSGANDPVGDFGKGVFKSAGMYTEAGLSSVKVLLYENGRHEMINETISERVMTDVLTWINIQRNKEKQ</sequence>